<dbReference type="EMBL" id="PSQE01000002">
    <property type="protein sequence ID" value="RHN75402.1"/>
    <property type="molecule type" value="Genomic_DNA"/>
</dbReference>
<dbReference type="EMBL" id="CM001218">
    <property type="protein sequence ID" value="KEH38937.1"/>
    <property type="molecule type" value="Genomic_DNA"/>
</dbReference>
<evidence type="ECO:0000256" key="1">
    <source>
        <dbReference type="SAM" id="Phobius"/>
    </source>
</evidence>
<reference evidence="5" key="3">
    <citation type="submission" date="2015-04" db="UniProtKB">
        <authorList>
            <consortium name="EnsemblPlants"/>
        </authorList>
    </citation>
    <scope>IDENTIFICATION</scope>
    <source>
        <strain evidence="5">cv. Jemalong A17</strain>
    </source>
</reference>
<evidence type="ECO:0000313" key="4">
    <source>
        <dbReference type="EMBL" id="RHN75402.1"/>
    </source>
</evidence>
<keyword evidence="1" id="KW-1133">Transmembrane helix</keyword>
<dbReference type="InterPro" id="IPR009810">
    <property type="entry name" value="Nodulin_late_dom"/>
</dbReference>
<accession>A0A072VAZ7</accession>
<dbReference type="AlphaFoldDB" id="A0A072VAZ7"/>
<dbReference type="Gramene" id="rna11596">
    <property type="protein sequence ID" value="RHN75402.1"/>
    <property type="gene ID" value="gene11596"/>
</dbReference>
<keyword evidence="1" id="KW-0472">Membrane</keyword>
<reference evidence="4" key="4">
    <citation type="journal article" date="2018" name="Nat. Plants">
        <title>Whole-genome landscape of Medicago truncatula symbiotic genes.</title>
        <authorList>
            <person name="Pecrix Y."/>
            <person name="Gamas P."/>
            <person name="Carrere S."/>
        </authorList>
    </citation>
    <scope>NUCLEOTIDE SEQUENCE</scope>
    <source>
        <tissue evidence="4">Leaves</tissue>
    </source>
</reference>
<sequence>MAEIQKIVYAFIIMISVILGQHSLIPCKTNMDCAKDVCLNYKFPTCVGKKCYCLSA</sequence>
<evidence type="ECO:0000259" key="2">
    <source>
        <dbReference type="Pfam" id="PF07127"/>
    </source>
</evidence>
<dbReference type="EnsemblPlants" id="KEH38937">
    <property type="protein sequence ID" value="KEH38937"/>
    <property type="gene ID" value="MTR_2g084725"/>
</dbReference>
<organism evidence="3 6">
    <name type="scientific">Medicago truncatula</name>
    <name type="common">Barrel medic</name>
    <name type="synonym">Medicago tribuloides</name>
    <dbReference type="NCBI Taxonomy" id="3880"/>
    <lineage>
        <taxon>Eukaryota</taxon>
        <taxon>Viridiplantae</taxon>
        <taxon>Streptophyta</taxon>
        <taxon>Embryophyta</taxon>
        <taxon>Tracheophyta</taxon>
        <taxon>Spermatophyta</taxon>
        <taxon>Magnoliopsida</taxon>
        <taxon>eudicotyledons</taxon>
        <taxon>Gunneridae</taxon>
        <taxon>Pentapetalae</taxon>
        <taxon>rosids</taxon>
        <taxon>fabids</taxon>
        <taxon>Fabales</taxon>
        <taxon>Fabaceae</taxon>
        <taxon>Papilionoideae</taxon>
        <taxon>50 kb inversion clade</taxon>
        <taxon>NPAAA clade</taxon>
        <taxon>Hologalegina</taxon>
        <taxon>IRL clade</taxon>
        <taxon>Trifolieae</taxon>
        <taxon>Medicago</taxon>
    </lineage>
</organism>
<evidence type="ECO:0000313" key="5">
    <source>
        <dbReference type="EnsemblPlants" id="KEH38937"/>
    </source>
</evidence>
<dbReference type="GO" id="GO:0046872">
    <property type="term" value="F:metal ion binding"/>
    <property type="evidence" value="ECO:0007669"/>
    <property type="project" value="InterPro"/>
</dbReference>
<dbReference type="Pfam" id="PF07127">
    <property type="entry name" value="Nodulin_late"/>
    <property type="match status" value="1"/>
</dbReference>
<proteinExistence type="predicted"/>
<evidence type="ECO:0000313" key="3">
    <source>
        <dbReference type="EMBL" id="KEH38937.1"/>
    </source>
</evidence>
<reference evidence="3 6" key="2">
    <citation type="journal article" date="2014" name="BMC Genomics">
        <title>An improved genome release (version Mt4.0) for the model legume Medicago truncatula.</title>
        <authorList>
            <person name="Tang H."/>
            <person name="Krishnakumar V."/>
            <person name="Bidwell S."/>
            <person name="Rosen B."/>
            <person name="Chan A."/>
            <person name="Zhou S."/>
            <person name="Gentzbittel L."/>
            <person name="Childs K.L."/>
            <person name="Yandell M."/>
            <person name="Gundlach H."/>
            <person name="Mayer K.F."/>
            <person name="Schwartz D.C."/>
            <person name="Town C.D."/>
        </authorList>
    </citation>
    <scope>GENOME REANNOTATION</scope>
    <source>
        <strain evidence="3">A17</strain>
        <strain evidence="5 6">cv. Jemalong A17</strain>
    </source>
</reference>
<keyword evidence="6" id="KW-1185">Reference proteome</keyword>
<dbReference type="Proteomes" id="UP000265566">
    <property type="component" value="Chromosome 2"/>
</dbReference>
<keyword evidence="1" id="KW-0812">Transmembrane</keyword>
<feature type="transmembrane region" description="Helical" evidence="1">
    <location>
        <begin position="7"/>
        <end position="25"/>
    </location>
</feature>
<gene>
    <name evidence="3" type="ordered locus">MTR_2g084725</name>
    <name evidence="4" type="ORF">MtrunA17_Chr2g0320821</name>
</gene>
<reference evidence="3 6" key="1">
    <citation type="journal article" date="2011" name="Nature">
        <title>The Medicago genome provides insight into the evolution of rhizobial symbioses.</title>
        <authorList>
            <person name="Young N.D."/>
            <person name="Debelle F."/>
            <person name="Oldroyd G.E."/>
            <person name="Geurts R."/>
            <person name="Cannon S.B."/>
            <person name="Udvardi M.K."/>
            <person name="Benedito V.A."/>
            <person name="Mayer K.F."/>
            <person name="Gouzy J."/>
            <person name="Schoof H."/>
            <person name="Van de Peer Y."/>
            <person name="Proost S."/>
            <person name="Cook D.R."/>
            <person name="Meyers B.C."/>
            <person name="Spannagl M."/>
            <person name="Cheung F."/>
            <person name="De Mita S."/>
            <person name="Krishnakumar V."/>
            <person name="Gundlach H."/>
            <person name="Zhou S."/>
            <person name="Mudge J."/>
            <person name="Bharti A.K."/>
            <person name="Murray J.D."/>
            <person name="Naoumkina M.A."/>
            <person name="Rosen B."/>
            <person name="Silverstein K.A."/>
            <person name="Tang H."/>
            <person name="Rombauts S."/>
            <person name="Zhao P.X."/>
            <person name="Zhou P."/>
            <person name="Barbe V."/>
            <person name="Bardou P."/>
            <person name="Bechner M."/>
            <person name="Bellec A."/>
            <person name="Berger A."/>
            <person name="Berges H."/>
            <person name="Bidwell S."/>
            <person name="Bisseling T."/>
            <person name="Choisne N."/>
            <person name="Couloux A."/>
            <person name="Denny R."/>
            <person name="Deshpande S."/>
            <person name="Dai X."/>
            <person name="Doyle J.J."/>
            <person name="Dudez A.M."/>
            <person name="Farmer A.D."/>
            <person name="Fouteau S."/>
            <person name="Franken C."/>
            <person name="Gibelin C."/>
            <person name="Gish J."/>
            <person name="Goldstein S."/>
            <person name="Gonzalez A.J."/>
            <person name="Green P.J."/>
            <person name="Hallab A."/>
            <person name="Hartog M."/>
            <person name="Hua A."/>
            <person name="Humphray S.J."/>
            <person name="Jeong D.H."/>
            <person name="Jing Y."/>
            <person name="Jocker A."/>
            <person name="Kenton S.M."/>
            <person name="Kim D.J."/>
            <person name="Klee K."/>
            <person name="Lai H."/>
            <person name="Lang C."/>
            <person name="Lin S."/>
            <person name="Macmil S.L."/>
            <person name="Magdelenat G."/>
            <person name="Matthews L."/>
            <person name="McCorrison J."/>
            <person name="Monaghan E.L."/>
            <person name="Mun J.H."/>
            <person name="Najar F.Z."/>
            <person name="Nicholson C."/>
            <person name="Noirot C."/>
            <person name="O'Bleness M."/>
            <person name="Paule C.R."/>
            <person name="Poulain J."/>
            <person name="Prion F."/>
            <person name="Qin B."/>
            <person name="Qu C."/>
            <person name="Retzel E.F."/>
            <person name="Riddle C."/>
            <person name="Sallet E."/>
            <person name="Samain S."/>
            <person name="Samson N."/>
            <person name="Sanders I."/>
            <person name="Saurat O."/>
            <person name="Scarpelli C."/>
            <person name="Schiex T."/>
            <person name="Segurens B."/>
            <person name="Severin A.J."/>
            <person name="Sherrier D.J."/>
            <person name="Shi R."/>
            <person name="Sims S."/>
            <person name="Singer S.R."/>
            <person name="Sinharoy S."/>
            <person name="Sterck L."/>
            <person name="Viollet A."/>
            <person name="Wang B.B."/>
            <person name="Wang K."/>
            <person name="Wang M."/>
            <person name="Wang X."/>
            <person name="Warfsmann J."/>
            <person name="Weissenbach J."/>
            <person name="White D.D."/>
            <person name="White J.D."/>
            <person name="Wiley G.B."/>
            <person name="Wincker P."/>
            <person name="Xing Y."/>
            <person name="Yang L."/>
            <person name="Yao Z."/>
            <person name="Ying F."/>
            <person name="Zhai J."/>
            <person name="Zhou L."/>
            <person name="Zuber A."/>
            <person name="Denarie J."/>
            <person name="Dixon R.A."/>
            <person name="May G.D."/>
            <person name="Schwartz D.C."/>
            <person name="Rogers J."/>
            <person name="Quetier F."/>
            <person name="Town C.D."/>
            <person name="Roe B.A."/>
        </authorList>
    </citation>
    <scope>NUCLEOTIDE SEQUENCE [LARGE SCALE GENOMIC DNA]</scope>
    <source>
        <strain evidence="3">A17</strain>
        <strain evidence="5 6">cv. Jemalong A17</strain>
    </source>
</reference>
<dbReference type="HOGENOM" id="CLU_181053_0_0_1"/>
<dbReference type="Proteomes" id="UP000002051">
    <property type="component" value="Chromosome 2"/>
</dbReference>
<protein>
    <submittedName>
        <fullName evidence="3">Nodule Cysteine-Rich (NCR) secreted peptide</fullName>
    </submittedName>
    <submittedName>
        <fullName evidence="4">Putative Late nodulin</fullName>
    </submittedName>
</protein>
<evidence type="ECO:0000313" key="6">
    <source>
        <dbReference type="Proteomes" id="UP000002051"/>
    </source>
</evidence>
<name>A0A072VAZ7_MEDTR</name>
<feature type="domain" description="Late nodulin" evidence="2">
    <location>
        <begin position="1"/>
        <end position="52"/>
    </location>
</feature>